<sequence length="311" mass="32055">MLRPAPPRRRPFLLLGGLALACWLALLALALSTYRTPGAAELAAAHHRVAEYVAGIDAQRAACFADPDRPPDLAPGEGCGLPVRAEDVALDPYIVAEPYEFGRDAPDAVFWAAVVTGALGLLAGLRRSTTRFAAVVAGAAGFAVVGQVVAVGSAAFLHAVAGPADEWPEPWDLPVWDRLLPAAGRAVVLTVLLALLGVGVGRLARGRLLVAGGALAGWLGVETALWLLAPVATPWTPGGGVLSLLEEFGLFIPDHSRPEGPADTVHGFESGHLQATLVLAGWTAGLLLTAVVAARSGARRVPDERADSGSA</sequence>
<proteinExistence type="predicted"/>
<protein>
    <submittedName>
        <fullName evidence="2">Uncharacterized protein</fullName>
    </submittedName>
</protein>
<feature type="transmembrane region" description="Helical" evidence="1">
    <location>
        <begin position="179"/>
        <end position="201"/>
    </location>
</feature>
<evidence type="ECO:0000313" key="2">
    <source>
        <dbReference type="EMBL" id="NYJ07876.1"/>
    </source>
</evidence>
<dbReference type="RefSeq" id="WP_179720041.1">
    <property type="nucleotide sequence ID" value="NZ_JACBZT010000001.1"/>
</dbReference>
<dbReference type="AlphaFoldDB" id="A0A853CKI4"/>
<keyword evidence="3" id="KW-1185">Reference proteome</keyword>
<feature type="transmembrane region" description="Helical" evidence="1">
    <location>
        <begin position="208"/>
        <end position="229"/>
    </location>
</feature>
<accession>A0A853CKI4</accession>
<evidence type="ECO:0000313" key="3">
    <source>
        <dbReference type="Proteomes" id="UP000541969"/>
    </source>
</evidence>
<feature type="transmembrane region" description="Helical" evidence="1">
    <location>
        <begin position="273"/>
        <end position="294"/>
    </location>
</feature>
<feature type="transmembrane region" description="Helical" evidence="1">
    <location>
        <begin position="132"/>
        <end position="159"/>
    </location>
</feature>
<gene>
    <name evidence="2" type="ORF">GGQ55_004154</name>
</gene>
<keyword evidence="1" id="KW-0812">Transmembrane</keyword>
<dbReference type="Proteomes" id="UP000541969">
    <property type="component" value="Unassembled WGS sequence"/>
</dbReference>
<organism evidence="2 3">
    <name type="scientific">Petropleomorpha daqingensis</name>
    <dbReference type="NCBI Taxonomy" id="2026353"/>
    <lineage>
        <taxon>Bacteria</taxon>
        <taxon>Bacillati</taxon>
        <taxon>Actinomycetota</taxon>
        <taxon>Actinomycetes</taxon>
        <taxon>Geodermatophilales</taxon>
        <taxon>Geodermatophilaceae</taxon>
        <taxon>Petropleomorpha</taxon>
    </lineage>
</organism>
<evidence type="ECO:0000256" key="1">
    <source>
        <dbReference type="SAM" id="Phobius"/>
    </source>
</evidence>
<name>A0A853CKI4_9ACTN</name>
<dbReference type="EMBL" id="JACBZT010000001">
    <property type="protein sequence ID" value="NYJ07876.1"/>
    <property type="molecule type" value="Genomic_DNA"/>
</dbReference>
<dbReference type="PROSITE" id="PS51257">
    <property type="entry name" value="PROKAR_LIPOPROTEIN"/>
    <property type="match status" value="1"/>
</dbReference>
<keyword evidence="1" id="KW-0472">Membrane</keyword>
<reference evidence="2 3" key="1">
    <citation type="submission" date="2020-07" db="EMBL/GenBank/DDBJ databases">
        <title>Sequencing the genomes of 1000 actinobacteria strains.</title>
        <authorList>
            <person name="Klenk H.-P."/>
        </authorList>
    </citation>
    <scope>NUCLEOTIDE SEQUENCE [LARGE SCALE GENOMIC DNA]</scope>
    <source>
        <strain evidence="2 3">DSM 104001</strain>
    </source>
</reference>
<comment type="caution">
    <text evidence="2">The sequence shown here is derived from an EMBL/GenBank/DDBJ whole genome shotgun (WGS) entry which is preliminary data.</text>
</comment>
<keyword evidence="1" id="KW-1133">Transmembrane helix</keyword>
<feature type="transmembrane region" description="Helical" evidence="1">
    <location>
        <begin position="108"/>
        <end position="125"/>
    </location>
</feature>